<dbReference type="RefSeq" id="WP_314000632.1">
    <property type="nucleotide sequence ID" value="NZ_JASJOT010000019.1"/>
</dbReference>
<protein>
    <submittedName>
        <fullName evidence="2">Uncharacterized protein</fullName>
    </submittedName>
</protein>
<sequence>MLYTVLQYFPLLSYHASLLTGYYNHQAEISKIPEPENQPEDGEHLTENSPAIG</sequence>
<reference evidence="2 3" key="1">
    <citation type="submission" date="2023-05" db="EMBL/GenBank/DDBJ databases">
        <authorList>
            <person name="Zhang X."/>
        </authorList>
    </citation>
    <scope>NUCLEOTIDE SEQUENCE [LARGE SCALE GENOMIC DNA]</scope>
    <source>
        <strain evidence="2 3">DM2B3-1</strain>
    </source>
</reference>
<name>A0ABT7CQS4_9BACT</name>
<evidence type="ECO:0000256" key="1">
    <source>
        <dbReference type="SAM" id="MobiDB-lite"/>
    </source>
</evidence>
<keyword evidence="3" id="KW-1185">Reference proteome</keyword>
<comment type="caution">
    <text evidence="2">The sequence shown here is derived from an EMBL/GenBank/DDBJ whole genome shotgun (WGS) entry which is preliminary data.</text>
</comment>
<organism evidence="2 3">
    <name type="scientific">Xanthocytophaga flava</name>
    <dbReference type="NCBI Taxonomy" id="3048013"/>
    <lineage>
        <taxon>Bacteria</taxon>
        <taxon>Pseudomonadati</taxon>
        <taxon>Bacteroidota</taxon>
        <taxon>Cytophagia</taxon>
        <taxon>Cytophagales</taxon>
        <taxon>Rhodocytophagaceae</taxon>
        <taxon>Xanthocytophaga</taxon>
    </lineage>
</organism>
<gene>
    <name evidence="2" type="ORF">QNI19_24340</name>
</gene>
<evidence type="ECO:0000313" key="2">
    <source>
        <dbReference type="EMBL" id="MDJ1496088.1"/>
    </source>
</evidence>
<feature type="region of interest" description="Disordered" evidence="1">
    <location>
        <begin position="30"/>
        <end position="53"/>
    </location>
</feature>
<evidence type="ECO:0000313" key="3">
    <source>
        <dbReference type="Proteomes" id="UP001228581"/>
    </source>
</evidence>
<dbReference type="Proteomes" id="UP001228581">
    <property type="component" value="Unassembled WGS sequence"/>
</dbReference>
<dbReference type="EMBL" id="JASJOT010000019">
    <property type="protein sequence ID" value="MDJ1496088.1"/>
    <property type="molecule type" value="Genomic_DNA"/>
</dbReference>
<proteinExistence type="predicted"/>
<accession>A0ABT7CQS4</accession>